<evidence type="ECO:0000313" key="3">
    <source>
        <dbReference type="Proteomes" id="UP001187415"/>
    </source>
</evidence>
<gene>
    <name evidence="2" type="ORF">Q5P01_010210</name>
</gene>
<organism evidence="2 3">
    <name type="scientific">Channa striata</name>
    <name type="common">Snakehead murrel</name>
    <name type="synonym">Ophicephalus striatus</name>
    <dbReference type="NCBI Taxonomy" id="64152"/>
    <lineage>
        <taxon>Eukaryota</taxon>
        <taxon>Metazoa</taxon>
        <taxon>Chordata</taxon>
        <taxon>Craniata</taxon>
        <taxon>Vertebrata</taxon>
        <taxon>Euteleostomi</taxon>
        <taxon>Actinopterygii</taxon>
        <taxon>Neopterygii</taxon>
        <taxon>Teleostei</taxon>
        <taxon>Neoteleostei</taxon>
        <taxon>Acanthomorphata</taxon>
        <taxon>Anabantaria</taxon>
        <taxon>Anabantiformes</taxon>
        <taxon>Channoidei</taxon>
        <taxon>Channidae</taxon>
        <taxon>Channa</taxon>
    </lineage>
</organism>
<feature type="region of interest" description="Disordered" evidence="1">
    <location>
        <begin position="41"/>
        <end position="105"/>
    </location>
</feature>
<proteinExistence type="predicted"/>
<reference evidence="2" key="1">
    <citation type="submission" date="2023-07" db="EMBL/GenBank/DDBJ databases">
        <title>Chromosome-level Genome Assembly of Striped Snakehead (Channa striata).</title>
        <authorList>
            <person name="Liu H."/>
        </authorList>
    </citation>
    <scope>NUCLEOTIDE SEQUENCE</scope>
    <source>
        <strain evidence="2">Gz</strain>
        <tissue evidence="2">Muscle</tissue>
    </source>
</reference>
<evidence type="ECO:0000256" key="1">
    <source>
        <dbReference type="SAM" id="MobiDB-lite"/>
    </source>
</evidence>
<accession>A0AA88SVE0</accession>
<dbReference type="EMBL" id="JAUPFM010000007">
    <property type="protein sequence ID" value="KAK2847211.1"/>
    <property type="molecule type" value="Genomic_DNA"/>
</dbReference>
<name>A0AA88SVE0_CHASR</name>
<dbReference type="Proteomes" id="UP001187415">
    <property type="component" value="Unassembled WGS sequence"/>
</dbReference>
<evidence type="ECO:0000313" key="2">
    <source>
        <dbReference type="EMBL" id="KAK2847211.1"/>
    </source>
</evidence>
<protein>
    <submittedName>
        <fullName evidence="2">Uncharacterized protein</fullName>
    </submittedName>
</protein>
<feature type="compositionally biased region" description="Basic and acidic residues" evidence="1">
    <location>
        <begin position="43"/>
        <end position="70"/>
    </location>
</feature>
<sequence>MRLSVSCDTNWQRFHNPIDVTLKASEIKCFDKYSRVLYSGQSRSEREELVQMSDTRKVAEDKERQQKSVEKSAAVKRINRASWSRRNAPTNPPSRANRLRARDAM</sequence>
<keyword evidence="3" id="KW-1185">Reference proteome</keyword>
<dbReference type="AlphaFoldDB" id="A0AA88SVE0"/>
<comment type="caution">
    <text evidence="2">The sequence shown here is derived from an EMBL/GenBank/DDBJ whole genome shotgun (WGS) entry which is preliminary data.</text>
</comment>